<dbReference type="CDD" id="cd19941">
    <property type="entry name" value="TIL"/>
    <property type="match status" value="11"/>
</dbReference>
<evidence type="ECO:0000313" key="12">
    <source>
        <dbReference type="Ensembl" id="ENSTMTP00000015180.1"/>
    </source>
</evidence>
<keyword evidence="8" id="KW-1015">Disulfide bond</keyword>
<dbReference type="Gene3D" id="3.90.290.10">
    <property type="entry name" value="TGF-beta binding (TB) domain"/>
    <property type="match status" value="1"/>
</dbReference>
<feature type="domain" description="VWFD" evidence="11">
    <location>
        <begin position="1254"/>
        <end position="1434"/>
    </location>
</feature>
<sequence>MRPLSDRCCWRVICSGGVWNCLSFSLLCVLLPGLCESSHLGREFITAFMQNSGKGEDPDFQLLISGYSAITLVTVTMHKSTFQREITVEQGQTVTVHLPPSVEMVGSGTFNSTVLVCANKDITVLSLSYKQYTSETTVVYPVESMGRLYYAMTPSGKADDPYKEFAVVAWNFPTTVSVHLKGAVTFRGVKYAAGSRLTVFLLAFEAAQFQSREDLSGSRIVSWKHVAVLSGHSCTSKHSSCDHVVEQLLPVSSWGTTFIIPPLSFQPKYDLVYIVASQRSHLSYHWGREISRKDMVAGEVVTLDITHSKPLYITSSAGIQVVFFFTGRSKEGFTYDPFIINIPPTTSYCRSYHLDGIKGFQNYALIIAKSSEADGTTTDGQLLSNVQWKPIQGTDFSWAEYDLGEGVGSHSLESPSSAFGVLSFGISTEFAGYGSQALCRCVLHPLSPQSCSTIECRKKERCEITNCSPACVAESESTCRVQGESHYHTFDGQTFNFTGTCTYAITRTCGSDTTLPSFSVEAKNQNQRNTRVSSVAFVTVRVYNVTISMDRYTKGLVQVNARSSSLPVSLMEGKLRVYQSGGSVVIETDFSLRVSYDWGSSLVVQLSSSFWERVCGLCGNYNGDPGDDFTTPTGVLAASPVEFGRSWKVEDGDRFCWDDCHGECKSCSPELVGRYKAEPFCGWITKGAGGPFSRCHSMIDPKIYLDNCVYDLCMNDGHQEMLCQALTSYADACRGEGLDISEWRTLVGCSLPCPENSQYQLCGSACPATCNDHAAPDNCSLPCVETCQCNEGFVLDAGKCIRKAGCGCEFQGHLYAPGEQFWGDSTCTRRCVCDPQSRQVSCEAAGCRTGEQCQVKKGFPNCYPTGYGSCTASGDPHYTSFDGQRFDFQGSCLYQLAGRCQEREELVDFQVLVQNDNRGLRAVSFTRAVEVRVYGVNITVSRDYPGRVLVNGVLINLPYSTDDGKISMYRRGQDAAIQTDFHLTIAFDWQGRVTLTAPSTYAGALCGLCGNFNGDKGDELTMRDGRVAPNATAFGQSWRVAETPDCTEPEKQECSNLAAIDRHQRKIQGECGMILATAGPFRECHRKVPPEGYFQDCIYDYCFFRGQQAVVCQNLASYAAACQAAGVTIEPWRSNSFCDPTCPSNSHYELCGSGCPATCHGLSAPDGCDAPCAEGCFCDAGFLLSGDRCIPIEQCGCVHQGRYYRKGEEFYTSASCWERCRCQDNGVVECQEASCGASEECRVESGVLGCYPAGRCTVAGDSHYLTFDGWTFDLHGNCTYTLASVCSSDAGLVNFSVVVEKENAGDGRMARMRTVVVSVHGYTITMERGRKWKVMVGGELYNLPLATDEGKLLINQEGNNIIVQSASGLQVLYDAASYLLVSIPSNYKGHVCGLCGNFNGDKDDDFLLPNWKSAQNVDEFGSSWKVPVDGAMCTNGCNDRCPICNATQIAPYQTERSCGLIRAASGPFRDCHSLVSPAEYFNHCLYDMCATNGTGKTLCQSLQGYTAACQAAGAKIRAWRTSSFCPLTCPAKSHYELCTRSCDFTCAGLSNSPQCTERCFEGCQCDNRLLFDGESCVFPGVCGCFRYGRYIKSMETVISANCTENCTCYLRSNLVCQKVACEPTQTCMLKNGTHSSNPTPSCDTVQCKKKETCRMVNGSPVCVAQSSATCWLSGDPHYKTFDGRYYDFMGTCTYTVAKTCGSNVMLPSFTVEAKNENRGNTRVSYAGFVTVRVYNVTISVVRRETGFVRVNAQRSHLPISLLEGKLKVYQRGVSVVIETDFSLRVSYDWNSYLVVQLSSSFWERVCGLCGNYNGDARDDFATPTGALAASPVEFGRSWKVEDGDRFCWDDCHGECKSCSPELVGRYKAEPFCGWITKEVSGPFSQCHSVIDPKIYLDNCVYDLCMNDGLKEMLCQALASYADACRREGVDISDWRTPAGCPLPCPENSRYQLCGSVCSATCNDQAAPNNCSSPCVETCQCNEGFVLDAGKCIRKAGCGCEFQGHLYGPGEQFWGDSTCTRRCVCDPQSRQVSCQVAGCRTGEQCRVENGIQNCYPISYGTCSASGDPHYTSFDGQRFDFQGSCQYQLAGRCQEREELVDFQVLVQNDHRSHRAVSFIKAVEVRVYGLNITVSRDYPGRFLVSSVITLFFFQSLRGQDAAIQTDFHLTFAFDWHGRVTLTAPSTYAGALCGLCGNFNGDKGDELTMKDGRVAPNATAFGQTVWERLPCHGLSVLEGWDVPCAEGCFCDAGFLLSRDRCVPVAQCGCVHQGRYYRKREEFYASASCQEWCRIIECRAAFCGANEQCRVENGVLGCHTTGCGKCTVAGDSHYLTSDGQAFDCQGSCTYTLAKICSSAPRLVNFSGGGEGETVVVSIQGYAITIEKGRKWKVDGEPYTLLLAMNDGKLRINQEGNNIIVQSASGLKVLYDTSCYVLVSIPSSYKGHVCGLYGNFNSDKNDDFLLPSGKSAQNADEFGAFGKVPVDGPLSLNSLLIPLVLGPCSSMQCRPEERCKVTNGEAFCYAASSRTCWVSGHSHYRTFDGQSYEFPGRCTVILVQTDGLGQRLPAFTVTARKGLAGLPSLVMLELPDDELVVGLMGLDPLPVSMEGGKVQVSQHGESSVLKTSFGLRVLFSQPHHITIGIPSSYHGLVQGMCGNSNGNASDDLVTPGGAQAPDAVAFGNTWRVPGGKEQPCWSKCMGRCRSCLSANVTTLHGGQELCSMVGATEGPFGPCHLVVPPQEFYESCLYDLCMSDGAQKSLCPALAAYVAVCQAEGVTLDGWREASHCMLQCPPHSHLQTCASACPAACSNLSAPDKCPAPCQETCICLNGFVQRAAACVPHGECGCALEGRYLEAGKIWGEFCRSVCTCHEDTGEVECHNASCGAQESCQLVDGAWGCHPLPYLSCLAYGDSHIIAFDGHSFEYQGSCSYQLAGSCSDDVFSGMVPFYVQIHTHPGMSPLGTATKSVEIGVYDKVISLSQQQSRAVLVDGILVHLPYILKNQLVVFCTSWNVLVKTDSGLTVAFDWDSRLRLSLPAAHVAGVCGLCSDMSGSRGAATGVGGVQGTAPECGPAMCNGNCSACNGTQRYGARDRCGMMMAENGPFMWCHSTIDPSRYFQVCISDLCSHQGNETVLCRALAAYAASCQEARVPVGLWRNRHFCPNCPPNSRYDPCAPACPATCCNISLPHPCPLPCQEGCQCTPGHVLSGDQCVPPAGCGCLHQGLYWPLGSAFYTAACEERCSCQAPGRVACQPHTCGAHEECSIQAGVRSCYPALFRTCSAFGRSNYISFDKTAFILRGNCSHVLAETQAGGNLTSFAVWLLRGASQETWPEIRVYGHRLTLSQAQVPVPPQVDGVRGYLPLDLSGSVRVFLHGRILRLETDFGLQVAYDGASLVTISIPGPYQGHVAGLCGNYNGVSSDDFTLLDGSVSPNASAFASAWRAGVGEDCYTEEGGWQPPCTSNESQHCRLLLARDGPFSSCHSAVEPMAFVNGCLYDVCLGNSATIHCSVMASYATMCQAAGVPIGHWRDLASCSLDCPENSRSALCMDPCSAACLAKEAGVPCQRGCMEGCECHKGYYWDGQACVRPGSCSCYSNGTTYKKPSCETILCKPDTLCQMVDGWPQCVPRKPSCASIRCKPGTVCQMVNGWPKCVPKKPSCDGVYCKPGTLCQVVNGWPKCVPTHKSCDTPICWASGHPHYHTFDGHSYDFHGTCSYTVVKTCSHKPKLPAFHIIAKSQKRGNTRVSFVSQVTVKAYHYNITMVKYEYGLARVNGQRTRLPVSLHDGKLWLHQRGGQLVVEAEFGLKVYYDWNYYLVVKVTKAFLGRLCGLCGNYNGDPSDDFLTPSGHPAANAMEFGKSWKVEDGDRQCRHGCKGKCGGCSPELVRHYRREAYCGLITKTAQNGPFRRCHALINPKAFLDDCVADLCTYDGYKQILCRALKTYADACQREGAVVKDWRKQAGCPLPCPENSQYQLCGSACPSTCNDFASLDKCRLPCMETCQCKQGYMLDGGQCIPKGRCGCIYKGRLYAPGEHFWGDKTCRQKCQCNLHSRKVTCQISRCQEGEECRVANGIRSCYPTRYGTCSALGESHYITFDGLHYDFRGTCVYLLAGLCHKNSKLVKFQVLVQYQRKGSKNGSGTKVVEIQVYGVNILSPLLSHCYPPQLNGLQINLPYNIDYDKVSAYHRGWDIVVKTAFGLTVTFDGQNHIRVKVPATYGRSVCGLCGNFDGEDANDMTMSNLLPAPTPSDFGRSWKVRDIPGCMEMEKEDCMDIARVEKQHRKGKKECGLLLARDGPFKKCHNKVNPEGYFKDCIFDRCSHKDNQTVVCHILACYAAACQAAGIKVYEWRTNKFCRPPCPQNSHYEMCSSSCPATCRSLYVPTRCPSKCREGCVCDEGFVLSGDQCVPLSQCGCVHRGFYYKPGETFYPNGFCKQKCSCQAGGIVECHHFSCGPNEECRVVDGIQKCHPVVPRTGTCHAAGDPHYLTFDGFPFDFQGNCTYVLAKSCVRKGYLPSFAIHVKNERLVNATVPIKPTLSPPLPQVDGISYYLPFQLESGLVRVYYHGANVVLHTKFGLHISFDLKYYLAITVPKSYRSQTCGLCGNYNGKPHDDLLRPNGHLARDLRDLGVSWRVKVPGAVCDHGCASLVCPACQESRKASYVHNNYCGIIRAPYGPFSACYSTLNPTVFFNNCVHDLCKAGGNRRLMCRSIHSYVTACQAAGVKIKPWRTKKFCPMNCPANSHYKLCANPCSSGCKGVANITKCPKICAEGCQCNKEPRSLLSVRPCVCLSWQPGERVLTARCRQRCRCIPRGGVVCQSFQCPAGELCELSQGRWGCVRRDGNCTVTRGDVFTSYDGVSGKVPLDGTYEISSLIDTRAPSWFRVVVEFQTCKKCRAPRVTAITVYFHKLTILVNRNGRVLVNGRPVRLPARPSRAVSVSRAGNVVTVAQGSALRVLFSTSGDVTVRINGKLARKVQAACGNYNGNSADDLRLPDGTVLDNIGEVLSYWRFSENPQDGTWGRAEPRACVQRS</sequence>
<dbReference type="Gene3D" id="2.10.25.10">
    <property type="entry name" value="Laminin"/>
    <property type="match status" value="9"/>
</dbReference>
<dbReference type="PANTHER" id="PTHR46160">
    <property type="entry name" value="ALPHA-TECTORIN-RELATED"/>
    <property type="match status" value="1"/>
</dbReference>
<dbReference type="InterPro" id="IPR001007">
    <property type="entry name" value="VWF_dom"/>
</dbReference>
<evidence type="ECO:0000256" key="5">
    <source>
        <dbReference type="ARBA" id="ARBA00022729"/>
    </source>
</evidence>
<reference evidence="12" key="2">
    <citation type="submission" date="2025-09" db="UniProtKB">
        <authorList>
            <consortium name="Ensembl"/>
        </authorList>
    </citation>
    <scope>IDENTIFICATION</scope>
</reference>
<dbReference type="InterPro" id="IPR002919">
    <property type="entry name" value="TIL_dom"/>
</dbReference>
<feature type="domain" description="VWFD" evidence="11">
    <location>
        <begin position="2900"/>
        <end position="3090"/>
    </location>
</feature>
<dbReference type="SMART" id="SM00181">
    <property type="entry name" value="EGF"/>
    <property type="match status" value="8"/>
</dbReference>
<keyword evidence="10" id="KW-0812">Transmembrane</keyword>
<organism evidence="12 13">
    <name type="scientific">Terrapene triunguis</name>
    <name type="common">Three-toed box turtle</name>
    <dbReference type="NCBI Taxonomy" id="2587831"/>
    <lineage>
        <taxon>Eukaryota</taxon>
        <taxon>Metazoa</taxon>
        <taxon>Chordata</taxon>
        <taxon>Craniata</taxon>
        <taxon>Vertebrata</taxon>
        <taxon>Euteleostomi</taxon>
        <taxon>Archelosauria</taxon>
        <taxon>Testudinata</taxon>
        <taxon>Testudines</taxon>
        <taxon>Cryptodira</taxon>
        <taxon>Durocryptodira</taxon>
        <taxon>Testudinoidea</taxon>
        <taxon>Emydidae</taxon>
        <taxon>Terrapene</taxon>
    </lineage>
</organism>
<feature type="domain" description="VWFD" evidence="11">
    <location>
        <begin position="4466"/>
        <end position="4632"/>
    </location>
</feature>
<dbReference type="Pfam" id="PF01826">
    <property type="entry name" value="TIL"/>
    <property type="match status" value="9"/>
</dbReference>
<keyword evidence="4" id="KW-0964">Secreted</keyword>
<dbReference type="SMART" id="SM00274">
    <property type="entry name" value="FOLN"/>
    <property type="match status" value="8"/>
</dbReference>
<dbReference type="Pfam" id="PF00094">
    <property type="entry name" value="VWD"/>
    <property type="match status" value="13"/>
</dbReference>
<keyword evidence="9" id="KW-0325">Glycoprotein</keyword>
<feature type="domain" description="VWFD" evidence="11">
    <location>
        <begin position="2059"/>
        <end position="2228"/>
    </location>
</feature>
<dbReference type="InterPro" id="IPR035234">
    <property type="entry name" value="IgGFc-bd_N"/>
</dbReference>
<dbReference type="FunFam" id="2.10.25.10:FF:000055">
    <property type="entry name" value="alpha-tectorin isoform X1"/>
    <property type="match status" value="5"/>
</dbReference>
<dbReference type="InterPro" id="IPR000742">
    <property type="entry name" value="EGF"/>
</dbReference>
<dbReference type="Ensembl" id="ENSTMTT00000015727.1">
    <property type="protein sequence ID" value="ENSTMTP00000015180.1"/>
    <property type="gene ID" value="ENSTMTG00000011021.1"/>
</dbReference>
<dbReference type="PROSITE" id="PS51233">
    <property type="entry name" value="VWFD"/>
    <property type="match status" value="13"/>
</dbReference>
<keyword evidence="5" id="KW-0732">Signal</keyword>
<keyword evidence="6" id="KW-0677">Repeat</keyword>
<evidence type="ECO:0000256" key="3">
    <source>
        <dbReference type="ARBA" id="ARBA00022475"/>
    </source>
</evidence>
<dbReference type="InParanoid" id="A0A674J1U2"/>
<evidence type="ECO:0000256" key="8">
    <source>
        <dbReference type="ARBA" id="ARBA00023157"/>
    </source>
</evidence>
<evidence type="ECO:0000256" key="9">
    <source>
        <dbReference type="ARBA" id="ARBA00023180"/>
    </source>
</evidence>
<evidence type="ECO:0000256" key="10">
    <source>
        <dbReference type="SAM" id="Phobius"/>
    </source>
</evidence>
<dbReference type="InterPro" id="IPR014853">
    <property type="entry name" value="VWF/SSPO/ZAN-like_Cys-rich_dom"/>
</dbReference>
<feature type="domain" description="VWFD" evidence="11">
    <location>
        <begin position="868"/>
        <end position="1047"/>
    </location>
</feature>
<feature type="domain" description="VWFD" evidence="11">
    <location>
        <begin position="477"/>
        <end position="657"/>
    </location>
</feature>
<name>A0A674J1U2_9SAUR</name>
<evidence type="ECO:0000256" key="2">
    <source>
        <dbReference type="ARBA" id="ARBA00004613"/>
    </source>
</evidence>
<dbReference type="InterPro" id="IPR001846">
    <property type="entry name" value="VWF_type-D"/>
</dbReference>
<dbReference type="FunFam" id="2.10.25.10:FF:000153">
    <property type="entry name" value="MUC5B isoform 1"/>
    <property type="match status" value="1"/>
</dbReference>
<reference evidence="12" key="1">
    <citation type="submission" date="2025-08" db="UniProtKB">
        <authorList>
            <consortium name="Ensembl"/>
        </authorList>
    </citation>
    <scope>IDENTIFICATION</scope>
</reference>
<evidence type="ECO:0000256" key="1">
    <source>
        <dbReference type="ARBA" id="ARBA00004236"/>
    </source>
</evidence>
<dbReference type="SUPFAM" id="SSF57567">
    <property type="entry name" value="Serine protease inhibitors"/>
    <property type="match status" value="10"/>
</dbReference>
<dbReference type="InterPro" id="IPR036084">
    <property type="entry name" value="Ser_inhib-like_sf"/>
</dbReference>
<feature type="domain" description="VWFD" evidence="11">
    <location>
        <begin position="4832"/>
        <end position="5006"/>
    </location>
</feature>
<dbReference type="Pfam" id="PF17517">
    <property type="entry name" value="IgGFc_binding"/>
    <property type="match status" value="1"/>
</dbReference>
<dbReference type="Pfam" id="PF12714">
    <property type="entry name" value="TILa"/>
    <property type="match status" value="7"/>
</dbReference>
<proteinExistence type="predicted"/>
<feature type="transmembrane region" description="Helical" evidence="10">
    <location>
        <begin position="12"/>
        <end position="34"/>
    </location>
</feature>
<dbReference type="SMART" id="SM00215">
    <property type="entry name" value="VWC_out"/>
    <property type="match status" value="8"/>
</dbReference>
<evidence type="ECO:0000256" key="6">
    <source>
        <dbReference type="ARBA" id="ARBA00022737"/>
    </source>
</evidence>
<feature type="domain" description="VWFD" evidence="11">
    <location>
        <begin position="1668"/>
        <end position="1848"/>
    </location>
</feature>
<keyword evidence="10" id="KW-1133">Transmembrane helix</keyword>
<comment type="subcellular location">
    <subcellularLocation>
        <location evidence="1">Cell membrane</location>
    </subcellularLocation>
    <subcellularLocation>
        <location evidence="2">Secreted</location>
    </subcellularLocation>
</comment>
<feature type="domain" description="VWFD" evidence="11">
    <location>
        <begin position="2319"/>
        <end position="2486"/>
    </location>
</feature>
<dbReference type="InterPro" id="IPR052749">
    <property type="entry name" value="Alpha-tectorin"/>
</dbReference>
<dbReference type="GO" id="GO:0005886">
    <property type="term" value="C:plasma membrane"/>
    <property type="evidence" value="ECO:0007669"/>
    <property type="project" value="UniProtKB-SubCell"/>
</dbReference>
<dbReference type="InterPro" id="IPR003645">
    <property type="entry name" value="Fol_N"/>
</dbReference>
<dbReference type="SMART" id="SM00832">
    <property type="entry name" value="C8"/>
    <property type="match status" value="10"/>
</dbReference>
<keyword evidence="7 10" id="KW-0472">Membrane</keyword>
<dbReference type="InterPro" id="IPR036773">
    <property type="entry name" value="TB_dom_sf"/>
</dbReference>
<dbReference type="GeneTree" id="ENSGT00950000183155"/>
<keyword evidence="13" id="KW-1185">Reference proteome</keyword>
<dbReference type="SMART" id="SM00214">
    <property type="entry name" value="VWC"/>
    <property type="match status" value="6"/>
</dbReference>
<dbReference type="SMART" id="SM00216">
    <property type="entry name" value="VWD"/>
    <property type="match status" value="13"/>
</dbReference>
<feature type="domain" description="VWFD" evidence="11">
    <location>
        <begin position="3683"/>
        <end position="3863"/>
    </location>
</feature>
<dbReference type="InterPro" id="IPR025615">
    <property type="entry name" value="TILa_dom"/>
</dbReference>
<evidence type="ECO:0000313" key="13">
    <source>
        <dbReference type="Proteomes" id="UP000472274"/>
    </source>
</evidence>
<feature type="domain" description="VWFD" evidence="11">
    <location>
        <begin position="3272"/>
        <end position="3444"/>
    </location>
</feature>
<dbReference type="GO" id="GO:0005576">
    <property type="term" value="C:extracellular region"/>
    <property type="evidence" value="ECO:0007669"/>
    <property type="project" value="UniProtKB-SubCell"/>
</dbReference>
<evidence type="ECO:0000259" key="11">
    <source>
        <dbReference type="PROSITE" id="PS51233"/>
    </source>
</evidence>
<feature type="domain" description="VWFD" evidence="11">
    <location>
        <begin position="2524"/>
        <end position="2691"/>
    </location>
</feature>
<dbReference type="Pfam" id="PF08742">
    <property type="entry name" value="C8"/>
    <property type="match status" value="10"/>
</dbReference>
<feature type="domain" description="VWFD" evidence="11">
    <location>
        <begin position="4075"/>
        <end position="4255"/>
    </location>
</feature>
<keyword evidence="3" id="KW-1003">Cell membrane</keyword>
<evidence type="ECO:0000256" key="4">
    <source>
        <dbReference type="ARBA" id="ARBA00022525"/>
    </source>
</evidence>
<dbReference type="PANTHER" id="PTHR46160:SF9">
    <property type="entry name" value="PROTEIN PRY2-RELATED"/>
    <property type="match status" value="1"/>
</dbReference>
<evidence type="ECO:0000256" key="7">
    <source>
        <dbReference type="ARBA" id="ARBA00023136"/>
    </source>
</evidence>
<protein>
    <recommendedName>
        <fullName evidence="11">VWFD domain-containing protein</fullName>
    </recommendedName>
</protein>
<accession>A0A674J1U2</accession>
<dbReference type="Proteomes" id="UP000472274">
    <property type="component" value="Unplaced"/>
</dbReference>